<keyword evidence="8" id="KW-0170">Cobalt</keyword>
<protein>
    <recommendedName>
        <fullName evidence="12">chitin deacetylase</fullName>
        <ecNumber evidence="12">3.5.1.41</ecNumber>
    </recommendedName>
</protein>
<dbReference type="PANTHER" id="PTHR10587">
    <property type="entry name" value="GLYCOSYL TRANSFERASE-RELATED"/>
    <property type="match status" value="1"/>
</dbReference>
<comment type="subcellular location">
    <subcellularLocation>
        <location evidence="2">Cell membrane</location>
        <topology evidence="2">Lipid-anchor</topology>
        <topology evidence="2">GPI-anchor</topology>
    </subcellularLocation>
</comment>
<dbReference type="PANTHER" id="PTHR10587:SF98">
    <property type="entry name" value="CHITIN DEACETYLASE"/>
    <property type="match status" value="1"/>
</dbReference>
<evidence type="ECO:0000313" key="17">
    <source>
        <dbReference type="EMBL" id="KAL0575650.1"/>
    </source>
</evidence>
<evidence type="ECO:0000256" key="9">
    <source>
        <dbReference type="ARBA" id="ARBA00023288"/>
    </source>
</evidence>
<reference evidence="17 18" key="1">
    <citation type="submission" date="2024-02" db="EMBL/GenBank/DDBJ databases">
        <title>A draft genome for the cacao thread blight pathogen Marasmius crinis-equi.</title>
        <authorList>
            <person name="Cohen S.P."/>
            <person name="Baruah I.K."/>
            <person name="Amoako-Attah I."/>
            <person name="Bukari Y."/>
            <person name="Meinhardt L.W."/>
            <person name="Bailey B.A."/>
        </authorList>
    </citation>
    <scope>NUCLEOTIDE SEQUENCE [LARGE SCALE GENOMIC DNA]</scope>
    <source>
        <strain evidence="17 18">GH-76</strain>
    </source>
</reference>
<feature type="chain" id="PRO_5045123177" description="chitin deacetylase" evidence="15">
    <location>
        <begin position="28"/>
        <end position="403"/>
    </location>
</feature>
<evidence type="ECO:0000256" key="8">
    <source>
        <dbReference type="ARBA" id="ARBA00023285"/>
    </source>
</evidence>
<keyword evidence="11" id="KW-0624">Polysaccharide degradation</keyword>
<keyword evidence="9" id="KW-0449">Lipoprotein</keyword>
<comment type="cofactor">
    <cofactor evidence="1">
        <name>Co(2+)</name>
        <dbReference type="ChEBI" id="CHEBI:48828"/>
    </cofactor>
</comment>
<dbReference type="PROSITE" id="PS51677">
    <property type="entry name" value="NODB"/>
    <property type="match status" value="2"/>
</dbReference>
<gene>
    <name evidence="17" type="ORF">V5O48_006306</name>
</gene>
<evidence type="ECO:0000256" key="7">
    <source>
        <dbReference type="ARBA" id="ARBA00023277"/>
    </source>
</evidence>
<evidence type="ECO:0000256" key="6">
    <source>
        <dbReference type="ARBA" id="ARBA00023136"/>
    </source>
</evidence>
<evidence type="ECO:0000256" key="4">
    <source>
        <dbReference type="ARBA" id="ARBA00022622"/>
    </source>
</evidence>
<evidence type="ECO:0000256" key="5">
    <source>
        <dbReference type="ARBA" id="ARBA00023024"/>
    </source>
</evidence>
<evidence type="ECO:0000256" key="1">
    <source>
        <dbReference type="ARBA" id="ARBA00001941"/>
    </source>
</evidence>
<accession>A0ABR3FJU3</accession>
<keyword evidence="5" id="KW-0146">Chitin degradation</keyword>
<feature type="signal peptide" evidence="15">
    <location>
        <begin position="1"/>
        <end position="27"/>
    </location>
</feature>
<dbReference type="Proteomes" id="UP001465976">
    <property type="component" value="Unassembled WGS sequence"/>
</dbReference>
<dbReference type="Gene3D" id="3.20.20.370">
    <property type="entry name" value="Glycoside hydrolase/deacetylase"/>
    <property type="match status" value="2"/>
</dbReference>
<feature type="domain" description="NodB homology" evidence="16">
    <location>
        <begin position="136"/>
        <end position="190"/>
    </location>
</feature>
<keyword evidence="7" id="KW-0119">Carbohydrate metabolism</keyword>
<dbReference type="Pfam" id="PF01522">
    <property type="entry name" value="Polysacc_deac_1"/>
    <property type="match status" value="2"/>
</dbReference>
<name>A0ABR3FJU3_9AGAR</name>
<keyword evidence="6 14" id="KW-0472">Membrane</keyword>
<evidence type="ECO:0000313" key="18">
    <source>
        <dbReference type="Proteomes" id="UP001465976"/>
    </source>
</evidence>
<keyword evidence="3" id="KW-1003">Cell membrane</keyword>
<keyword evidence="14" id="KW-0812">Transmembrane</keyword>
<sequence length="403" mass="43303">MDRRTFRKAMLSTLLLVLALSVEHVVAQNRTTEQEEAAIKDPNAECATYTLPITTSNSASFPEVGKKASILPNDSVAKAKWDEMSGKVLSTAPKPAAGKSNGYDASDPDCWWTFDQCTTPKAQGVPPDVVMVPPPSTMGYGFDDGPYCGHNEFYDFLKSNNQTATMFFIGSNVFQWPLEAQRALVDGHEICTLGRIRTVQAIKLIAGVTPTCFRPPYGDIDDRVRSIAAGLGLQSILWSYDSQDADVGTSGVTEQSVDDSYNSFISTAKNGTFGSAGTILLEHEVDNYTVSKAMEYYPQLKQAFKYMVPVGVALNKTQPYVETNFTLPSFEQYIAGTTVVTAAPTSTSASSASASATAEATPTSTQGDSQNLSNAGFVTIGMPPATMMITCFVFSALAFVSVL</sequence>
<keyword evidence="10" id="KW-0961">Cell wall biogenesis/degradation</keyword>
<comment type="catalytic activity">
    <reaction evidence="13">
        <text>[(1-&gt;4)-N-acetyl-beta-D-glucosaminyl](n) + n H2O = chitosan + n acetate</text>
        <dbReference type="Rhea" id="RHEA:10464"/>
        <dbReference type="Rhea" id="RHEA-COMP:9593"/>
        <dbReference type="Rhea" id="RHEA-COMP:9597"/>
        <dbReference type="ChEBI" id="CHEBI:15377"/>
        <dbReference type="ChEBI" id="CHEBI:17029"/>
        <dbReference type="ChEBI" id="CHEBI:30089"/>
        <dbReference type="ChEBI" id="CHEBI:57704"/>
        <dbReference type="EC" id="3.5.1.41"/>
    </reaction>
    <physiologicalReaction direction="left-to-right" evidence="13">
        <dbReference type="Rhea" id="RHEA:10465"/>
    </physiologicalReaction>
</comment>
<dbReference type="EMBL" id="JBAHYK010000285">
    <property type="protein sequence ID" value="KAL0575650.1"/>
    <property type="molecule type" value="Genomic_DNA"/>
</dbReference>
<dbReference type="EC" id="3.5.1.41" evidence="12"/>
<evidence type="ECO:0000256" key="14">
    <source>
        <dbReference type="SAM" id="Phobius"/>
    </source>
</evidence>
<evidence type="ECO:0000256" key="15">
    <source>
        <dbReference type="SAM" id="SignalP"/>
    </source>
</evidence>
<keyword evidence="14" id="KW-1133">Transmembrane helix</keyword>
<organism evidence="17 18">
    <name type="scientific">Marasmius crinis-equi</name>
    <dbReference type="NCBI Taxonomy" id="585013"/>
    <lineage>
        <taxon>Eukaryota</taxon>
        <taxon>Fungi</taxon>
        <taxon>Dikarya</taxon>
        <taxon>Basidiomycota</taxon>
        <taxon>Agaricomycotina</taxon>
        <taxon>Agaricomycetes</taxon>
        <taxon>Agaricomycetidae</taxon>
        <taxon>Agaricales</taxon>
        <taxon>Marasmiineae</taxon>
        <taxon>Marasmiaceae</taxon>
        <taxon>Marasmius</taxon>
    </lineage>
</organism>
<evidence type="ECO:0000256" key="12">
    <source>
        <dbReference type="ARBA" id="ARBA00024056"/>
    </source>
</evidence>
<keyword evidence="18" id="KW-1185">Reference proteome</keyword>
<evidence type="ECO:0000256" key="11">
    <source>
        <dbReference type="ARBA" id="ARBA00023326"/>
    </source>
</evidence>
<dbReference type="InterPro" id="IPR011330">
    <property type="entry name" value="Glyco_hydro/deAcase_b/a-brl"/>
</dbReference>
<evidence type="ECO:0000256" key="3">
    <source>
        <dbReference type="ARBA" id="ARBA00022475"/>
    </source>
</evidence>
<feature type="domain" description="NodB homology" evidence="16">
    <location>
        <begin position="197"/>
        <end position="309"/>
    </location>
</feature>
<evidence type="ECO:0000256" key="13">
    <source>
        <dbReference type="ARBA" id="ARBA00048494"/>
    </source>
</evidence>
<dbReference type="InterPro" id="IPR002509">
    <property type="entry name" value="NODB_dom"/>
</dbReference>
<comment type="caution">
    <text evidence="17">The sequence shown here is derived from an EMBL/GenBank/DDBJ whole genome shotgun (WGS) entry which is preliminary data.</text>
</comment>
<evidence type="ECO:0000256" key="10">
    <source>
        <dbReference type="ARBA" id="ARBA00023316"/>
    </source>
</evidence>
<feature type="transmembrane region" description="Helical" evidence="14">
    <location>
        <begin position="375"/>
        <end position="400"/>
    </location>
</feature>
<evidence type="ECO:0000256" key="2">
    <source>
        <dbReference type="ARBA" id="ARBA00004609"/>
    </source>
</evidence>
<keyword evidence="15" id="KW-0732">Signal</keyword>
<proteinExistence type="predicted"/>
<keyword evidence="4" id="KW-0325">Glycoprotein</keyword>
<dbReference type="SUPFAM" id="SSF88713">
    <property type="entry name" value="Glycoside hydrolase/deacetylase"/>
    <property type="match status" value="1"/>
</dbReference>
<keyword evidence="4" id="KW-0336">GPI-anchor</keyword>
<dbReference type="InterPro" id="IPR050248">
    <property type="entry name" value="Polysacc_deacetylase_ArnD"/>
</dbReference>
<evidence type="ECO:0000259" key="16">
    <source>
        <dbReference type="PROSITE" id="PS51677"/>
    </source>
</evidence>